<evidence type="ECO:0000259" key="6">
    <source>
        <dbReference type="Pfam" id="PF06321"/>
    </source>
</evidence>
<sequence>MKKYFKTVFLATAVMVSFASCSNDEIVDNGNDIPEGETTSFILTIDQPQTYAASDDNATDEEKLITSVDVFIFDKNDQLRSHTALTTNDFSETNSQLTSTKKIPTTTGFKRVYVGVNLNKDLVANIKTMGVGATHQLLEKVENNKVTELGNELDNNGYAMFSKVVQEPTFTLEEAKNLVKVNVERLVAKVVVYEKDGLKKKLESGDISTIEFAVGNVNTKFFPLPKANYMDPNYIETTTDLADFLKLGYSDSYYIAANTEGTTIAKEKKWNILENTSKGKRKSQLTYTSIRAKFLPKYFVRWNSTTKKLENDTRPGGADTFHQVKSDKGIYYFTDAGQATAYGNSCTPKVTPVTFERGWCYYPVYLNPTGTHNGASKAEDKFNVYRNNIYKVVIASIAGPGISKITDPTDPTEPVDETTNMTVEVTIEPWTLNTQTEDLPSN</sequence>
<dbReference type="PROSITE" id="PS51257">
    <property type="entry name" value="PROKAR_LIPOPROTEIN"/>
    <property type="match status" value="1"/>
</dbReference>
<comment type="subcellular location">
    <subcellularLocation>
        <location evidence="1">Fimbrium</location>
    </subcellularLocation>
</comment>
<protein>
    <recommendedName>
        <fullName evidence="10">Fimbrial subunit protein C-terminal domain-containing protein</fullName>
    </recommendedName>
</protein>
<evidence type="ECO:0008006" key="10">
    <source>
        <dbReference type="Google" id="ProtNLM"/>
    </source>
</evidence>
<dbReference type="InterPro" id="IPR029141">
    <property type="entry name" value="FimA_N"/>
</dbReference>
<proteinExistence type="inferred from homology"/>
<name>A0A840D476_9BACE</name>
<gene>
    <name evidence="8" type="ORF">GGR06_002128</name>
</gene>
<evidence type="ECO:0000256" key="3">
    <source>
        <dbReference type="ARBA" id="ARBA00022729"/>
    </source>
</evidence>
<comment type="similarity">
    <text evidence="2">Belongs to the bacteroidetes fimbrillin superfamily. FimA/Mfa1 family.</text>
</comment>
<keyword evidence="9" id="KW-1185">Reference proteome</keyword>
<evidence type="ECO:0000256" key="2">
    <source>
        <dbReference type="ARBA" id="ARBA00006011"/>
    </source>
</evidence>
<feature type="signal peptide" evidence="5">
    <location>
        <begin position="1"/>
        <end position="19"/>
    </location>
</feature>
<feature type="domain" description="Major fimbrial subunit protein N-terminal" evidence="6">
    <location>
        <begin position="47"/>
        <end position="182"/>
    </location>
</feature>
<evidence type="ECO:0000313" key="8">
    <source>
        <dbReference type="EMBL" id="MBB4044334.1"/>
    </source>
</evidence>
<accession>A0A840D476</accession>
<evidence type="ECO:0000259" key="7">
    <source>
        <dbReference type="Pfam" id="PF15495"/>
    </source>
</evidence>
<keyword evidence="3 5" id="KW-0732">Signal</keyword>
<feature type="domain" description="Minor fimbrium subunit Mfa1 C-terminal" evidence="7">
    <location>
        <begin position="354"/>
        <end position="435"/>
    </location>
</feature>
<dbReference type="Proteomes" id="UP000560658">
    <property type="component" value="Unassembled WGS sequence"/>
</dbReference>
<dbReference type="InterPro" id="IPR047786">
    <property type="entry name" value="Mfa1_fim"/>
</dbReference>
<dbReference type="Gene3D" id="2.60.40.3690">
    <property type="match status" value="1"/>
</dbReference>
<evidence type="ECO:0000256" key="4">
    <source>
        <dbReference type="ARBA" id="ARBA00023263"/>
    </source>
</evidence>
<dbReference type="EMBL" id="JACIER010000008">
    <property type="protein sequence ID" value="MBB4044334.1"/>
    <property type="molecule type" value="Genomic_DNA"/>
</dbReference>
<dbReference type="AlphaFoldDB" id="A0A840D476"/>
<dbReference type="RefSeq" id="WP_044164809.1">
    <property type="nucleotide sequence ID" value="NZ_JACIER010000008.1"/>
</dbReference>
<dbReference type="GO" id="GO:0009418">
    <property type="term" value="C:pilus shaft"/>
    <property type="evidence" value="ECO:0007669"/>
    <property type="project" value="InterPro"/>
</dbReference>
<feature type="chain" id="PRO_5032471145" description="Fimbrial subunit protein C-terminal domain-containing protein" evidence="5">
    <location>
        <begin position="20"/>
        <end position="442"/>
    </location>
</feature>
<dbReference type="Pfam" id="PF15495">
    <property type="entry name" value="Fimbrillin_C"/>
    <property type="match status" value="1"/>
</dbReference>
<dbReference type="NCBIfam" id="NF038041">
    <property type="entry name" value="fim_Mfa1_fam"/>
    <property type="match status" value="1"/>
</dbReference>
<dbReference type="Gene3D" id="2.60.40.2580">
    <property type="match status" value="1"/>
</dbReference>
<evidence type="ECO:0000256" key="1">
    <source>
        <dbReference type="ARBA" id="ARBA00004561"/>
    </source>
</evidence>
<keyword evidence="4" id="KW-0281">Fimbrium</keyword>
<organism evidence="8 9">
    <name type="scientific">Bacteroides reticulotermitis</name>
    <dbReference type="NCBI Taxonomy" id="1133319"/>
    <lineage>
        <taxon>Bacteria</taxon>
        <taxon>Pseudomonadati</taxon>
        <taxon>Bacteroidota</taxon>
        <taxon>Bacteroidia</taxon>
        <taxon>Bacteroidales</taxon>
        <taxon>Bacteroidaceae</taxon>
        <taxon>Bacteroides</taxon>
    </lineage>
</organism>
<dbReference type="InterPro" id="IPR029140">
    <property type="entry name" value="Mfa1_C"/>
</dbReference>
<comment type="caution">
    <text evidence="8">The sequence shown here is derived from an EMBL/GenBank/DDBJ whole genome shotgun (WGS) entry which is preliminary data.</text>
</comment>
<dbReference type="Pfam" id="PF06321">
    <property type="entry name" value="P_gingi_FimA"/>
    <property type="match status" value="1"/>
</dbReference>
<reference evidence="8" key="1">
    <citation type="submission" date="2020-08" db="EMBL/GenBank/DDBJ databases">
        <title>Genomic Encyclopedia of Type Strains, Phase IV (KMG-IV): sequencing the most valuable type-strain genomes for metagenomic binning, comparative biology and taxonomic classification.</title>
        <authorList>
            <person name="Goeker M."/>
        </authorList>
    </citation>
    <scope>NUCLEOTIDE SEQUENCE [LARGE SCALE GENOMIC DNA]</scope>
    <source>
        <strain evidence="8">DSM 105720</strain>
    </source>
</reference>
<evidence type="ECO:0000256" key="5">
    <source>
        <dbReference type="SAM" id="SignalP"/>
    </source>
</evidence>
<evidence type="ECO:0000313" key="9">
    <source>
        <dbReference type="Proteomes" id="UP000560658"/>
    </source>
</evidence>